<evidence type="ECO:0000256" key="9">
    <source>
        <dbReference type="ARBA" id="ARBA00023211"/>
    </source>
</evidence>
<evidence type="ECO:0000313" key="13">
    <source>
        <dbReference type="Proteomes" id="UP001501627"/>
    </source>
</evidence>
<dbReference type="PANTHER" id="PTHR34990">
    <property type="entry name" value="UDP-2,3-DIACYLGLUCOSAMINE HYDROLASE-RELATED"/>
    <property type="match status" value="1"/>
</dbReference>
<dbReference type="Proteomes" id="UP001501627">
    <property type="component" value="Unassembled WGS sequence"/>
</dbReference>
<dbReference type="Pfam" id="PF00149">
    <property type="entry name" value="Metallophos"/>
    <property type="match status" value="1"/>
</dbReference>
<feature type="binding site" evidence="10">
    <location>
        <position position="56"/>
    </location>
    <ligand>
        <name>Mn(2+)</name>
        <dbReference type="ChEBI" id="CHEBI:29035"/>
        <label>1</label>
    </ligand>
</feature>
<evidence type="ECO:0000256" key="10">
    <source>
        <dbReference type="HAMAP-Rule" id="MF_00575"/>
    </source>
</evidence>
<feature type="binding site" evidence="10">
    <location>
        <begin position="96"/>
        <end position="97"/>
    </location>
    <ligand>
        <name>substrate</name>
    </ligand>
</feature>
<keyword evidence="2 10" id="KW-0444">Lipid biosynthesis</keyword>
<comment type="cofactor">
    <cofactor evidence="10">
        <name>Mn(2+)</name>
        <dbReference type="ChEBI" id="CHEBI:29035"/>
    </cofactor>
    <text evidence="10">Binds 2 Mn(2+) ions per subunit in a binuclear metal center.</text>
</comment>
<proteinExistence type="inferred from homology"/>
<organism evidence="12 13">
    <name type="scientific">Comamonas faecalis</name>
    <dbReference type="NCBI Taxonomy" id="1387849"/>
    <lineage>
        <taxon>Bacteria</taxon>
        <taxon>Pseudomonadati</taxon>
        <taxon>Pseudomonadota</taxon>
        <taxon>Betaproteobacteria</taxon>
        <taxon>Burkholderiales</taxon>
        <taxon>Comamonadaceae</taxon>
        <taxon>Comamonas</taxon>
    </lineage>
</organism>
<keyword evidence="4 10" id="KW-0441">Lipid A biosynthesis</keyword>
<feature type="binding site" evidence="10">
    <location>
        <position position="96"/>
    </location>
    <ligand>
        <name>Mn(2+)</name>
        <dbReference type="ChEBI" id="CHEBI:29035"/>
        <label>2</label>
    </ligand>
</feature>
<dbReference type="EMBL" id="BAABBP010000012">
    <property type="protein sequence ID" value="GAA3993568.1"/>
    <property type="molecule type" value="Genomic_DNA"/>
</dbReference>
<dbReference type="InterPro" id="IPR029052">
    <property type="entry name" value="Metallo-depent_PP-like"/>
</dbReference>
<evidence type="ECO:0000256" key="1">
    <source>
        <dbReference type="ARBA" id="ARBA00022475"/>
    </source>
</evidence>
<feature type="binding site" evidence="10">
    <location>
        <position position="177"/>
    </location>
    <ligand>
        <name>substrate</name>
    </ligand>
</feature>
<feature type="domain" description="Calcineurin-like phosphoesterase" evidence="11">
    <location>
        <begin position="20"/>
        <end position="216"/>
    </location>
</feature>
<feature type="binding site" evidence="10">
    <location>
        <position position="139"/>
    </location>
    <ligand>
        <name>substrate</name>
    </ligand>
</feature>
<comment type="subcellular location">
    <subcellularLocation>
        <location evidence="10">Cell inner membrane</location>
        <topology evidence="10">Peripheral membrane protein</topology>
        <orientation evidence="10">Cytoplasmic side</orientation>
    </subcellularLocation>
</comment>
<keyword evidence="9 10" id="KW-0464">Manganese</keyword>
<gene>
    <name evidence="10" type="primary">lpxH</name>
    <name evidence="12" type="ORF">GCM10022279_16250</name>
</gene>
<evidence type="ECO:0000256" key="2">
    <source>
        <dbReference type="ARBA" id="ARBA00022516"/>
    </source>
</evidence>
<evidence type="ECO:0000259" key="11">
    <source>
        <dbReference type="Pfam" id="PF00149"/>
    </source>
</evidence>
<evidence type="ECO:0000256" key="6">
    <source>
        <dbReference type="ARBA" id="ARBA00022801"/>
    </source>
</evidence>
<dbReference type="NCBIfam" id="TIGR01854">
    <property type="entry name" value="lipid_A_lpxH"/>
    <property type="match status" value="1"/>
</dbReference>
<feature type="binding site" evidence="10">
    <location>
        <position position="181"/>
    </location>
    <ligand>
        <name>substrate</name>
    </ligand>
</feature>
<comment type="similarity">
    <text evidence="10">Belongs to the LpxH family.</text>
</comment>
<dbReference type="SUPFAM" id="SSF56300">
    <property type="entry name" value="Metallo-dependent phosphatases"/>
    <property type="match status" value="1"/>
</dbReference>
<evidence type="ECO:0000313" key="12">
    <source>
        <dbReference type="EMBL" id="GAA3993568.1"/>
    </source>
</evidence>
<feature type="binding site" evidence="10">
    <location>
        <position position="214"/>
    </location>
    <ligand>
        <name>Mn(2+)</name>
        <dbReference type="ChEBI" id="CHEBI:29035"/>
        <label>1</label>
    </ligand>
</feature>
<feature type="binding site" evidence="10">
    <location>
        <position position="212"/>
    </location>
    <ligand>
        <name>Mn(2+)</name>
        <dbReference type="ChEBI" id="CHEBI:29035"/>
        <label>2</label>
    </ligand>
</feature>
<feature type="binding site" evidence="10">
    <location>
        <position position="25"/>
    </location>
    <ligand>
        <name>Mn(2+)</name>
        <dbReference type="ChEBI" id="CHEBI:29035"/>
        <label>1</label>
    </ligand>
</feature>
<comment type="catalytic activity">
    <reaction evidence="10">
        <text>UDP-2-N,3-O-bis[(3R)-3-hydroxytetradecanoyl]-alpha-D-glucosamine + H2O = 2-N,3-O-bis[(3R)-3-hydroxytetradecanoyl]-alpha-D-glucosaminyl 1-phosphate + UMP + 2 H(+)</text>
        <dbReference type="Rhea" id="RHEA:25213"/>
        <dbReference type="ChEBI" id="CHEBI:15377"/>
        <dbReference type="ChEBI" id="CHEBI:15378"/>
        <dbReference type="ChEBI" id="CHEBI:57865"/>
        <dbReference type="ChEBI" id="CHEBI:57957"/>
        <dbReference type="ChEBI" id="CHEBI:78847"/>
        <dbReference type="EC" id="3.6.1.54"/>
    </reaction>
</comment>
<feature type="binding site" evidence="10">
    <location>
        <position position="56"/>
    </location>
    <ligand>
        <name>Mn(2+)</name>
        <dbReference type="ChEBI" id="CHEBI:29035"/>
        <label>2</label>
    </ligand>
</feature>
<dbReference type="PANTHER" id="PTHR34990:SF1">
    <property type="entry name" value="UDP-2,3-DIACYLGLUCOSAMINE HYDROLASE"/>
    <property type="match status" value="1"/>
</dbReference>
<keyword evidence="1 10" id="KW-1003">Cell membrane</keyword>
<dbReference type="RefSeq" id="WP_103043883.1">
    <property type="nucleotide sequence ID" value="NZ_BAABBP010000012.1"/>
</dbReference>
<dbReference type="HAMAP" id="MF_00575">
    <property type="entry name" value="LpxH"/>
    <property type="match status" value="1"/>
</dbReference>
<comment type="pathway">
    <text evidence="10">Glycolipid biosynthesis; lipid IV(A) biosynthesis; lipid IV(A) from (3R)-3-hydroxytetradecanoyl-[acyl-carrier-protein] and UDP-N-acetyl-alpha-D-glucosamine: step 4/6.</text>
</comment>
<feature type="binding site" evidence="10">
    <location>
        <position position="131"/>
    </location>
    <ligand>
        <name>Mn(2+)</name>
        <dbReference type="ChEBI" id="CHEBI:29035"/>
        <label>2</label>
    </ligand>
</feature>
<dbReference type="EC" id="3.6.1.54" evidence="10"/>
<comment type="function">
    <text evidence="10">Hydrolyzes the pyrophosphate bond of UDP-2,3-diacylglucosamine to yield 2,3-diacylglucosamine 1-phosphate (lipid X) and UMP by catalyzing the attack of water at the alpha-P atom. Involved in the biosynthesis of lipid A, a phosphorylated glycolipid that anchors the lipopolysaccharide to the outer membrane of the cell.</text>
</comment>
<dbReference type="InterPro" id="IPR010138">
    <property type="entry name" value="UDP-diacylglucosamine_Hdrlase"/>
</dbReference>
<dbReference type="InterPro" id="IPR043461">
    <property type="entry name" value="LpxH-like"/>
</dbReference>
<keyword evidence="6 10" id="KW-0378">Hydrolase</keyword>
<comment type="caution">
    <text evidence="12">The sequence shown here is derived from an EMBL/GenBank/DDBJ whole genome shotgun (WGS) entry which is preliminary data.</text>
</comment>
<reference evidence="13" key="1">
    <citation type="journal article" date="2019" name="Int. J. Syst. Evol. Microbiol.">
        <title>The Global Catalogue of Microorganisms (GCM) 10K type strain sequencing project: providing services to taxonomists for standard genome sequencing and annotation.</title>
        <authorList>
            <consortium name="The Broad Institute Genomics Platform"/>
            <consortium name="The Broad Institute Genome Sequencing Center for Infectious Disease"/>
            <person name="Wu L."/>
            <person name="Ma J."/>
        </authorList>
    </citation>
    <scope>NUCLEOTIDE SEQUENCE [LARGE SCALE GENOMIC DNA]</scope>
    <source>
        <strain evidence="13">JCM 17561</strain>
    </source>
</reference>
<feature type="binding site" evidence="10">
    <location>
        <position position="27"/>
    </location>
    <ligand>
        <name>Mn(2+)</name>
        <dbReference type="ChEBI" id="CHEBI:29035"/>
        <label>1</label>
    </ligand>
</feature>
<evidence type="ECO:0000256" key="7">
    <source>
        <dbReference type="ARBA" id="ARBA00023098"/>
    </source>
</evidence>
<name>A0ABP7R8F4_9BURK</name>
<evidence type="ECO:0000256" key="3">
    <source>
        <dbReference type="ARBA" id="ARBA00022519"/>
    </source>
</evidence>
<sequence>MAPAVPPMAELVAPAGWRTVDLLSDLHLDRQHPATLAAFASYLQHTQADAILLLGDLFEVWVGDDAIDEPGSFEAEACALLQRAAAQRPLYFMHGNRDFLVGAGFARATGVALLDDPTVLTLGSARWLLSHGDALCLDDVEYQRFRALARDPAWQAQLLAQPLTARRAHGKAARSESEARKSNPRAIYADVDTGAALAWLRAARAPTLIHGHTHRPADHTLPGGRTRHVLTDWDLDDAPHRAEVLRLGTDGSLKRLGLGAL</sequence>
<feature type="binding site" evidence="10">
    <location>
        <position position="212"/>
    </location>
    <ligand>
        <name>substrate</name>
    </ligand>
</feature>
<evidence type="ECO:0000256" key="8">
    <source>
        <dbReference type="ARBA" id="ARBA00023136"/>
    </source>
</evidence>
<comment type="caution">
    <text evidence="10">Lacks conserved residue(s) required for the propagation of feature annotation.</text>
</comment>
<keyword evidence="3 10" id="KW-0997">Cell inner membrane</keyword>
<dbReference type="InterPro" id="IPR004843">
    <property type="entry name" value="Calcineurin-like_PHP"/>
</dbReference>
<protein>
    <recommendedName>
        <fullName evidence="10">UDP-2,3-diacylglucosamine hydrolase</fullName>
        <ecNumber evidence="10">3.6.1.54</ecNumber>
    </recommendedName>
    <alternativeName>
        <fullName evidence="10">UDP-2,3-diacylglucosamine diphosphatase</fullName>
    </alternativeName>
</protein>
<keyword evidence="13" id="KW-1185">Reference proteome</keyword>
<evidence type="ECO:0000256" key="4">
    <source>
        <dbReference type="ARBA" id="ARBA00022556"/>
    </source>
</evidence>
<keyword evidence="8 10" id="KW-0472">Membrane</keyword>
<accession>A0ABP7R8F4</accession>
<evidence type="ECO:0000256" key="5">
    <source>
        <dbReference type="ARBA" id="ARBA00022723"/>
    </source>
</evidence>
<dbReference type="CDD" id="cd07398">
    <property type="entry name" value="MPP_YbbF-LpxH"/>
    <property type="match status" value="1"/>
</dbReference>
<keyword evidence="7 10" id="KW-0443">Lipid metabolism</keyword>
<dbReference type="Gene3D" id="3.60.21.10">
    <property type="match status" value="1"/>
</dbReference>
<dbReference type="NCBIfam" id="NF003743">
    <property type="entry name" value="PRK05340.1"/>
    <property type="match status" value="1"/>
</dbReference>
<keyword evidence="5 10" id="KW-0479">Metal-binding</keyword>